<dbReference type="InterPro" id="IPR036390">
    <property type="entry name" value="WH_DNA-bd_sf"/>
</dbReference>
<protein>
    <submittedName>
        <fullName evidence="5">Transcriptional regulator NanR</fullName>
    </submittedName>
</protein>
<dbReference type="PANTHER" id="PTHR43537:SF45">
    <property type="entry name" value="GNTR FAMILY REGULATORY PROTEIN"/>
    <property type="match status" value="1"/>
</dbReference>
<dbReference type="SMART" id="SM00895">
    <property type="entry name" value="FCD"/>
    <property type="match status" value="1"/>
</dbReference>
<evidence type="ECO:0000256" key="1">
    <source>
        <dbReference type="ARBA" id="ARBA00023015"/>
    </source>
</evidence>
<keyword evidence="2" id="KW-0238">DNA-binding</keyword>
<dbReference type="Gene3D" id="1.10.10.10">
    <property type="entry name" value="Winged helix-like DNA-binding domain superfamily/Winged helix DNA-binding domain"/>
    <property type="match status" value="1"/>
</dbReference>
<gene>
    <name evidence="5" type="ORF">GJW-30_1_00681</name>
</gene>
<dbReference type="Pfam" id="PF07729">
    <property type="entry name" value="FCD"/>
    <property type="match status" value="1"/>
</dbReference>
<keyword evidence="1" id="KW-0805">Transcription regulation</keyword>
<keyword evidence="3" id="KW-0804">Transcription</keyword>
<dbReference type="GO" id="GO:0003700">
    <property type="term" value="F:DNA-binding transcription factor activity"/>
    <property type="evidence" value="ECO:0007669"/>
    <property type="project" value="InterPro"/>
</dbReference>
<name>A0A0S3PQL4_9BRAD</name>
<keyword evidence="6" id="KW-1185">Reference proteome</keyword>
<dbReference type="RefSeq" id="WP_096351652.1">
    <property type="nucleotide sequence ID" value="NZ_AP014946.1"/>
</dbReference>
<feature type="domain" description="GntR C-terminal" evidence="4">
    <location>
        <begin position="84"/>
        <end position="209"/>
    </location>
</feature>
<dbReference type="Proteomes" id="UP000236884">
    <property type="component" value="Chromosome"/>
</dbReference>
<evidence type="ECO:0000313" key="5">
    <source>
        <dbReference type="EMBL" id="BAT58160.1"/>
    </source>
</evidence>
<dbReference type="PANTHER" id="PTHR43537">
    <property type="entry name" value="TRANSCRIPTIONAL REGULATOR, GNTR FAMILY"/>
    <property type="match status" value="1"/>
</dbReference>
<dbReference type="AlphaFoldDB" id="A0A0S3PQL4"/>
<organism evidence="5 6">
    <name type="scientific">Variibacter gotjawalensis</name>
    <dbReference type="NCBI Taxonomy" id="1333996"/>
    <lineage>
        <taxon>Bacteria</taxon>
        <taxon>Pseudomonadati</taxon>
        <taxon>Pseudomonadota</taxon>
        <taxon>Alphaproteobacteria</taxon>
        <taxon>Hyphomicrobiales</taxon>
        <taxon>Nitrobacteraceae</taxon>
        <taxon>Variibacter</taxon>
    </lineage>
</organism>
<evidence type="ECO:0000259" key="4">
    <source>
        <dbReference type="SMART" id="SM00895"/>
    </source>
</evidence>
<dbReference type="OrthoDB" id="8638122at2"/>
<accession>A0A0S3PQL4</accession>
<dbReference type="GO" id="GO:0003677">
    <property type="term" value="F:DNA binding"/>
    <property type="evidence" value="ECO:0007669"/>
    <property type="project" value="UniProtKB-KW"/>
</dbReference>
<dbReference type="InterPro" id="IPR011711">
    <property type="entry name" value="GntR_C"/>
</dbReference>
<evidence type="ECO:0000256" key="3">
    <source>
        <dbReference type="ARBA" id="ARBA00023163"/>
    </source>
</evidence>
<dbReference type="Pfam" id="PF00392">
    <property type="entry name" value="GntR"/>
    <property type="match status" value="1"/>
</dbReference>
<dbReference type="SUPFAM" id="SSF48008">
    <property type="entry name" value="GntR ligand-binding domain-like"/>
    <property type="match status" value="1"/>
</dbReference>
<evidence type="ECO:0000256" key="2">
    <source>
        <dbReference type="ARBA" id="ARBA00023125"/>
    </source>
</evidence>
<dbReference type="InterPro" id="IPR000524">
    <property type="entry name" value="Tscrpt_reg_HTH_GntR"/>
</dbReference>
<dbReference type="EMBL" id="AP014946">
    <property type="protein sequence ID" value="BAT58160.1"/>
    <property type="molecule type" value="Genomic_DNA"/>
</dbReference>
<dbReference type="SUPFAM" id="SSF46785">
    <property type="entry name" value="Winged helix' DNA-binding domain"/>
    <property type="match status" value="1"/>
</dbReference>
<evidence type="ECO:0000313" key="6">
    <source>
        <dbReference type="Proteomes" id="UP000236884"/>
    </source>
</evidence>
<dbReference type="InterPro" id="IPR036388">
    <property type="entry name" value="WH-like_DNA-bd_sf"/>
</dbReference>
<reference evidence="5 6" key="1">
    <citation type="submission" date="2015-08" db="EMBL/GenBank/DDBJ databases">
        <title>Investigation of the bacterial diversity of lava forest soil.</title>
        <authorList>
            <person name="Lee J.S."/>
        </authorList>
    </citation>
    <scope>NUCLEOTIDE SEQUENCE [LARGE SCALE GENOMIC DNA]</scope>
    <source>
        <strain evidence="5 6">GJW-30</strain>
    </source>
</reference>
<dbReference type="InterPro" id="IPR008920">
    <property type="entry name" value="TF_FadR/GntR_C"/>
</dbReference>
<dbReference type="Gene3D" id="1.20.120.530">
    <property type="entry name" value="GntR ligand-binding domain-like"/>
    <property type="match status" value="1"/>
</dbReference>
<sequence length="231" mass="25363">MRLDISSRLQAGRLHEALTGQIVDQHYKAGERLGLGALAEEFAVSLPPLRAAAARLARDGLVTLSPCGEYFTVTSPPDAAWMEELLSYRLLIETSAVGLIARQRPTETLRRMRAAVRADVTGESLTFGAFRMMHDADKEFHAAIVEGTGNRVTIRAYRDLQPHLHYARLFYSGAARNCRVMNEHGAIVVAVERGEAANAEQALRAHIEETHAFATAFDPAALFRQALGQTP</sequence>
<proteinExistence type="predicted"/>
<dbReference type="KEGG" id="vgo:GJW-30_1_00681"/>